<dbReference type="EMBL" id="BNJG01000002">
    <property type="protein sequence ID" value="GHO55792.1"/>
    <property type="molecule type" value="Genomic_DNA"/>
</dbReference>
<comment type="caution">
    <text evidence="3">The sequence shown here is derived from an EMBL/GenBank/DDBJ whole genome shotgun (WGS) entry which is preliminary data.</text>
</comment>
<proteinExistence type="predicted"/>
<dbReference type="Pfam" id="PF03050">
    <property type="entry name" value="DDE_Tnp_IS66"/>
    <property type="match status" value="1"/>
</dbReference>
<keyword evidence="4" id="KW-1185">Reference proteome</keyword>
<evidence type="ECO:0000313" key="4">
    <source>
        <dbReference type="Proteomes" id="UP000654345"/>
    </source>
</evidence>
<evidence type="ECO:0000256" key="1">
    <source>
        <dbReference type="SAM" id="MobiDB-lite"/>
    </source>
</evidence>
<dbReference type="Proteomes" id="UP000654345">
    <property type="component" value="Unassembled WGS sequence"/>
</dbReference>
<gene>
    <name evidence="3" type="ORF">KSB_42670</name>
</gene>
<accession>A0ABQ3USZ1</accession>
<dbReference type="InterPro" id="IPR004291">
    <property type="entry name" value="Transposase_IS66_central"/>
</dbReference>
<feature type="domain" description="Transposase IS66 central" evidence="2">
    <location>
        <begin position="16"/>
        <end position="220"/>
    </location>
</feature>
<feature type="region of interest" description="Disordered" evidence="1">
    <location>
        <begin position="139"/>
        <end position="167"/>
    </location>
</feature>
<name>A0ABQ3USZ1_9CHLR</name>
<organism evidence="3 4">
    <name type="scientific">Ktedonobacter robiniae</name>
    <dbReference type="NCBI Taxonomy" id="2778365"/>
    <lineage>
        <taxon>Bacteria</taxon>
        <taxon>Bacillati</taxon>
        <taxon>Chloroflexota</taxon>
        <taxon>Ktedonobacteria</taxon>
        <taxon>Ktedonobacterales</taxon>
        <taxon>Ktedonobacteraceae</taxon>
        <taxon>Ktedonobacter</taxon>
    </lineage>
</organism>
<sequence>MQPLSGEKCTKKCYDPKTGWWVHVCSTDRLTLYAAHPSRGRKALDAIGIAPAFRGISVHDGLKSYQSYGFTQAWCNVHHLRELTYVEEELKQEWGHKMKELLLSMKDEVERANVSGKQEVDLLVLACLLRHYDEILAEGYRANPPPPPPKKSEQGKRKPGRAKQSPARNLLDRLSQGKWMVLRFLHDFAVPFDNNQAERDLRMIKVQQKVSGSFRTEEGIAMFCRIRSYLSTLRKQGIALFPALDHVFSGTPVLPAFS</sequence>
<reference evidence="3 4" key="1">
    <citation type="journal article" date="2021" name="Int. J. Syst. Evol. Microbiol.">
        <title>Reticulibacter mediterranei gen. nov., sp. nov., within the new family Reticulibacteraceae fam. nov., and Ktedonospora formicarum gen. nov., sp. nov., Ktedonobacter robiniae sp. nov., Dictyobacter formicarum sp. nov. and Dictyobacter arantiisoli sp. nov., belonging to the class Ktedonobacteria.</title>
        <authorList>
            <person name="Yabe S."/>
            <person name="Zheng Y."/>
            <person name="Wang C.M."/>
            <person name="Sakai Y."/>
            <person name="Abe K."/>
            <person name="Yokota A."/>
            <person name="Donadio S."/>
            <person name="Cavaletti L."/>
            <person name="Monciardini P."/>
        </authorList>
    </citation>
    <scope>NUCLEOTIDE SEQUENCE [LARGE SCALE GENOMIC DNA]</scope>
    <source>
        <strain evidence="3 4">SOSP1-30</strain>
    </source>
</reference>
<evidence type="ECO:0000313" key="3">
    <source>
        <dbReference type="EMBL" id="GHO55792.1"/>
    </source>
</evidence>
<evidence type="ECO:0000259" key="2">
    <source>
        <dbReference type="Pfam" id="PF03050"/>
    </source>
</evidence>
<protein>
    <recommendedName>
        <fullName evidence="2">Transposase IS66 central domain-containing protein</fullName>
    </recommendedName>
</protein>
<dbReference type="PANTHER" id="PTHR33678:SF1">
    <property type="entry name" value="BLL1576 PROTEIN"/>
    <property type="match status" value="1"/>
</dbReference>
<dbReference type="RefSeq" id="WP_268887363.1">
    <property type="nucleotide sequence ID" value="NZ_BNJG01000002.1"/>
</dbReference>
<dbReference type="InterPro" id="IPR052344">
    <property type="entry name" value="Transposase-related"/>
</dbReference>
<dbReference type="PANTHER" id="PTHR33678">
    <property type="entry name" value="BLL1576 PROTEIN"/>
    <property type="match status" value="1"/>
</dbReference>